<feature type="region of interest" description="Disordered" evidence="18">
    <location>
        <begin position="176"/>
        <end position="201"/>
    </location>
</feature>
<keyword evidence="14" id="KW-0342">GTP-binding</keyword>
<organism evidence="20 21">
    <name type="scientific">Reticulomyxa filosa</name>
    <dbReference type="NCBI Taxonomy" id="46433"/>
    <lineage>
        <taxon>Eukaryota</taxon>
        <taxon>Sar</taxon>
        <taxon>Rhizaria</taxon>
        <taxon>Retaria</taxon>
        <taxon>Foraminifera</taxon>
        <taxon>Monothalamids</taxon>
        <taxon>Reticulomyxidae</taxon>
        <taxon>Reticulomyxa</taxon>
    </lineage>
</organism>
<keyword evidence="10" id="KW-1002">Plastid outer membrane</keyword>
<keyword evidence="4" id="KW-0150">Chloroplast</keyword>
<dbReference type="SUPFAM" id="SSF52540">
    <property type="entry name" value="P-loop containing nucleoside triphosphate hydrolases"/>
    <property type="match status" value="1"/>
</dbReference>
<dbReference type="AlphaFoldDB" id="X6NVF0"/>
<dbReference type="PANTHER" id="PTHR10903">
    <property type="entry name" value="GTPASE, IMAP FAMILY MEMBER-RELATED"/>
    <property type="match status" value="1"/>
</dbReference>
<evidence type="ECO:0000256" key="11">
    <source>
        <dbReference type="ARBA" id="ARBA00022842"/>
    </source>
</evidence>
<evidence type="ECO:0000256" key="5">
    <source>
        <dbReference type="ARBA" id="ARBA00022640"/>
    </source>
</evidence>
<comment type="subcellular location">
    <subcellularLocation>
        <location evidence="2">Membrane</location>
        <topology evidence="2">Single-pass membrane protein</topology>
    </subcellularLocation>
    <subcellularLocation>
        <location evidence="16">Plastid</location>
        <location evidence="16">Chloroplast outer membrane</location>
    </subcellularLocation>
</comment>
<evidence type="ECO:0000256" key="7">
    <source>
        <dbReference type="ARBA" id="ARBA00022723"/>
    </source>
</evidence>
<comment type="cofactor">
    <cofactor evidence="1">
        <name>Mg(2+)</name>
        <dbReference type="ChEBI" id="CHEBI:18420"/>
    </cofactor>
</comment>
<dbReference type="GO" id="GO:0016787">
    <property type="term" value="F:hydrolase activity"/>
    <property type="evidence" value="ECO:0007669"/>
    <property type="project" value="UniProtKB-KW"/>
</dbReference>
<evidence type="ECO:0000256" key="4">
    <source>
        <dbReference type="ARBA" id="ARBA00022528"/>
    </source>
</evidence>
<feature type="compositionally biased region" description="Basic and acidic residues" evidence="18">
    <location>
        <begin position="32"/>
        <end position="78"/>
    </location>
</feature>
<dbReference type="Proteomes" id="UP000023152">
    <property type="component" value="Unassembled WGS sequence"/>
</dbReference>
<keyword evidence="8" id="KW-0547">Nucleotide-binding</keyword>
<dbReference type="EMBL" id="ASPP01005575">
    <property type="protein sequence ID" value="ETO30285.1"/>
    <property type="molecule type" value="Genomic_DNA"/>
</dbReference>
<keyword evidence="7" id="KW-0479">Metal-binding</keyword>
<accession>X6NVF0</accession>
<evidence type="ECO:0000313" key="21">
    <source>
        <dbReference type="Proteomes" id="UP000023152"/>
    </source>
</evidence>
<dbReference type="GO" id="GO:0046872">
    <property type="term" value="F:metal ion binding"/>
    <property type="evidence" value="ECO:0007669"/>
    <property type="project" value="UniProtKB-KW"/>
</dbReference>
<keyword evidence="9" id="KW-0378">Hydrolase</keyword>
<evidence type="ECO:0000256" key="17">
    <source>
        <dbReference type="SAM" id="Coils"/>
    </source>
</evidence>
<evidence type="ECO:0000256" key="16">
    <source>
        <dbReference type="ARBA" id="ARBA00024013"/>
    </source>
</evidence>
<evidence type="ECO:0000256" key="15">
    <source>
        <dbReference type="ARBA" id="ARBA00023136"/>
    </source>
</evidence>
<evidence type="ECO:0000256" key="12">
    <source>
        <dbReference type="ARBA" id="ARBA00022927"/>
    </source>
</evidence>
<keyword evidence="11" id="KW-0460">Magnesium</keyword>
<feature type="compositionally biased region" description="Polar residues" evidence="18">
    <location>
        <begin position="22"/>
        <end position="31"/>
    </location>
</feature>
<evidence type="ECO:0000256" key="18">
    <source>
        <dbReference type="SAM" id="MobiDB-lite"/>
    </source>
</evidence>
<keyword evidence="21" id="KW-1185">Reference proteome</keyword>
<feature type="coiled-coil region" evidence="17">
    <location>
        <begin position="128"/>
        <end position="162"/>
    </location>
</feature>
<feature type="region of interest" description="Disordered" evidence="18">
    <location>
        <begin position="1"/>
        <end position="78"/>
    </location>
</feature>
<name>X6NVF0_RETFI</name>
<feature type="compositionally biased region" description="Basic and acidic residues" evidence="18">
    <location>
        <begin position="7"/>
        <end position="21"/>
    </location>
</feature>
<keyword evidence="17" id="KW-0175">Coiled coil</keyword>
<evidence type="ECO:0000256" key="8">
    <source>
        <dbReference type="ARBA" id="ARBA00022741"/>
    </source>
</evidence>
<evidence type="ECO:0000256" key="6">
    <source>
        <dbReference type="ARBA" id="ARBA00022692"/>
    </source>
</evidence>
<dbReference type="SUPFAM" id="SSF103657">
    <property type="entry name" value="BAR/IMD domain-like"/>
    <property type="match status" value="1"/>
</dbReference>
<keyword evidence="3" id="KW-0813">Transport</keyword>
<evidence type="ECO:0000313" key="20">
    <source>
        <dbReference type="EMBL" id="ETO30285.1"/>
    </source>
</evidence>
<evidence type="ECO:0000256" key="10">
    <source>
        <dbReference type="ARBA" id="ARBA00022805"/>
    </source>
</evidence>
<dbReference type="Gene3D" id="3.40.50.300">
    <property type="entry name" value="P-loop containing nucleotide triphosphate hydrolases"/>
    <property type="match status" value="1"/>
</dbReference>
<keyword evidence="12" id="KW-0653">Protein transport</keyword>
<dbReference type="InterPro" id="IPR045058">
    <property type="entry name" value="GIMA/IAN/Toc"/>
</dbReference>
<dbReference type="Pfam" id="PF04548">
    <property type="entry name" value="AIG1"/>
    <property type="match status" value="1"/>
</dbReference>
<comment type="caution">
    <text evidence="20">The sequence shown here is derived from an EMBL/GenBank/DDBJ whole genome shotgun (WGS) entry which is preliminary data.</text>
</comment>
<keyword evidence="13" id="KW-1133">Transmembrane helix</keyword>
<sequence>MSNHSQQVRDLERRIQEEKAQQNKLSSSLSDQMRRHEAVMREQEAAREAIRQERLKEFRKESEKRMKEAKEQAERDMQKKKRELEQLERDYDVRLKAMNLKQLKEKYSVLATMAKRCETTKSDHEKEFQQRRSEYDSLAKQVEAEEQNVAKFKEELKDMESIRILLYSPTGEGKSTLGNRILGDESTEGNKGPFEVSDSTDSKTQDISKRYLAKGSFYDYDHSISVIDCPGTFDSNRRDRQHANNLVTYLRGIQFINAFILVKNYQRRRIDDNYNKFLQELKAMFGVGIWKHVIIVFTRFEGRDTKNLESYQREFVEDVRRRIECDSTQAPLPVVALSNLEDYKTKVKHLISVEVAKMPKFLCEHLLSPLEELKVKLSVAKNYVDIATDKYNQTVQEHSKCFQLQQTCLEQIQTKLQQVRGGYIILAPGQKATYKVAKNFDYFVFLGQGSLIVFKSQTGDTININKNIWGCGNVSSECNTVFNASFGTAPSQSELDDLPVYTYKAKEIEENIN</sequence>
<keyword evidence="6" id="KW-0812">Transmembrane</keyword>
<protein>
    <submittedName>
        <fullName evidence="20">AIG1 family protein</fullName>
    </submittedName>
</protein>
<evidence type="ECO:0000256" key="13">
    <source>
        <dbReference type="ARBA" id="ARBA00022989"/>
    </source>
</evidence>
<dbReference type="InterPro" id="IPR027417">
    <property type="entry name" value="P-loop_NTPase"/>
</dbReference>
<evidence type="ECO:0000256" key="14">
    <source>
        <dbReference type="ARBA" id="ARBA00023134"/>
    </source>
</evidence>
<keyword evidence="15" id="KW-0472">Membrane</keyword>
<evidence type="ECO:0000256" key="3">
    <source>
        <dbReference type="ARBA" id="ARBA00022448"/>
    </source>
</evidence>
<evidence type="ECO:0000256" key="1">
    <source>
        <dbReference type="ARBA" id="ARBA00001946"/>
    </source>
</evidence>
<evidence type="ECO:0000256" key="9">
    <source>
        <dbReference type="ARBA" id="ARBA00022801"/>
    </source>
</evidence>
<dbReference type="GO" id="GO:0009707">
    <property type="term" value="C:chloroplast outer membrane"/>
    <property type="evidence" value="ECO:0007669"/>
    <property type="project" value="UniProtKB-SubCell"/>
</dbReference>
<keyword evidence="5" id="KW-0934">Plastid</keyword>
<dbReference type="GO" id="GO:0005525">
    <property type="term" value="F:GTP binding"/>
    <property type="evidence" value="ECO:0007669"/>
    <property type="project" value="UniProtKB-KW"/>
</dbReference>
<proteinExistence type="predicted"/>
<reference evidence="20 21" key="1">
    <citation type="journal article" date="2013" name="Curr. Biol.">
        <title>The Genome of the Foraminiferan Reticulomyxa filosa.</title>
        <authorList>
            <person name="Glockner G."/>
            <person name="Hulsmann N."/>
            <person name="Schleicher M."/>
            <person name="Noegel A.A."/>
            <person name="Eichinger L."/>
            <person name="Gallinger C."/>
            <person name="Pawlowski J."/>
            <person name="Sierra R."/>
            <person name="Euteneuer U."/>
            <person name="Pillet L."/>
            <person name="Moustafa A."/>
            <person name="Platzer M."/>
            <person name="Groth M."/>
            <person name="Szafranski K."/>
            <person name="Schliwa M."/>
        </authorList>
    </citation>
    <scope>NUCLEOTIDE SEQUENCE [LARGE SCALE GENOMIC DNA]</scope>
</reference>
<gene>
    <name evidence="20" type="ORF">RFI_06835</name>
</gene>
<feature type="domain" description="AIG1-type G" evidence="19">
    <location>
        <begin position="159"/>
        <end position="371"/>
    </location>
</feature>
<dbReference type="PROSITE" id="PS51720">
    <property type="entry name" value="G_AIG1"/>
    <property type="match status" value="1"/>
</dbReference>
<dbReference type="InterPro" id="IPR006703">
    <property type="entry name" value="G_AIG1"/>
</dbReference>
<dbReference type="InterPro" id="IPR027267">
    <property type="entry name" value="AH/BAR_dom_sf"/>
</dbReference>
<dbReference type="GO" id="GO:0015031">
    <property type="term" value="P:protein transport"/>
    <property type="evidence" value="ECO:0007669"/>
    <property type="project" value="UniProtKB-KW"/>
</dbReference>
<evidence type="ECO:0000259" key="19">
    <source>
        <dbReference type="PROSITE" id="PS51720"/>
    </source>
</evidence>
<dbReference type="OrthoDB" id="8954335at2759"/>
<dbReference type="PANTHER" id="PTHR10903:SF135">
    <property type="entry name" value="TRANSLOCASE OF CHLOROPLAST 120, CHLOROPLASTIC-RELATED"/>
    <property type="match status" value="1"/>
</dbReference>
<evidence type="ECO:0000256" key="2">
    <source>
        <dbReference type="ARBA" id="ARBA00004167"/>
    </source>
</evidence>